<dbReference type="InterPro" id="IPR015890">
    <property type="entry name" value="Chorismate_C"/>
</dbReference>
<keyword evidence="3" id="KW-1185">Reference proteome</keyword>
<dbReference type="InterPro" id="IPR043132">
    <property type="entry name" value="BCAT-like_C"/>
</dbReference>
<feature type="domain" description="Chorismate-utilising enzyme C-terminal" evidence="1">
    <location>
        <begin position="115"/>
        <end position="370"/>
    </location>
</feature>
<dbReference type="GO" id="GO:0046820">
    <property type="term" value="F:4-amino-4-deoxychorismate synthase activity"/>
    <property type="evidence" value="ECO:0007669"/>
    <property type="project" value="TreeGrafter"/>
</dbReference>
<evidence type="ECO:0000313" key="3">
    <source>
        <dbReference type="Proteomes" id="UP000259030"/>
    </source>
</evidence>
<protein>
    <submittedName>
        <fullName evidence="2">Aminodeoxychorismate synthase, component I</fullName>
    </submittedName>
</protein>
<proteinExistence type="predicted"/>
<reference evidence="2 3" key="1">
    <citation type="submission" date="2017-05" db="EMBL/GenBank/DDBJ databases">
        <title>The complete genome sequence of Deinococcus ficus isolated from the rhizosphere of the Ficus religiosa L. in Taiwan.</title>
        <authorList>
            <person name="Wu K.-M."/>
            <person name="Liao T.-L."/>
            <person name="Liu Y.-M."/>
            <person name="Young C.-C."/>
            <person name="Tsai S.-F."/>
        </authorList>
    </citation>
    <scope>NUCLEOTIDE SEQUENCE [LARGE SCALE GENOMIC DNA]</scope>
    <source>
        <strain evidence="2 3">CC-FR2-10</strain>
    </source>
</reference>
<dbReference type="Gene3D" id="3.20.10.10">
    <property type="entry name" value="D-amino Acid Aminotransferase, subunit A, domain 2"/>
    <property type="match status" value="1"/>
</dbReference>
<organism evidence="2 3">
    <name type="scientific">Deinococcus ficus</name>
    <dbReference type="NCBI Taxonomy" id="317577"/>
    <lineage>
        <taxon>Bacteria</taxon>
        <taxon>Thermotogati</taxon>
        <taxon>Deinococcota</taxon>
        <taxon>Deinococci</taxon>
        <taxon>Deinococcales</taxon>
        <taxon>Deinococcaceae</taxon>
        <taxon>Deinococcus</taxon>
    </lineage>
</organism>
<accession>A0A221SY60</accession>
<dbReference type="PANTHER" id="PTHR11236">
    <property type="entry name" value="AMINOBENZOATE/ANTHRANILATE SYNTHASE"/>
    <property type="match status" value="1"/>
</dbReference>
<dbReference type="RefSeq" id="WP_051307961.1">
    <property type="nucleotide sequence ID" value="NZ_CP021081.1"/>
</dbReference>
<dbReference type="SUPFAM" id="SSF56752">
    <property type="entry name" value="D-aminoacid aminotransferase-like PLP-dependent enzymes"/>
    <property type="match status" value="1"/>
</dbReference>
<evidence type="ECO:0000259" key="1">
    <source>
        <dbReference type="Pfam" id="PF00425"/>
    </source>
</evidence>
<dbReference type="AlphaFoldDB" id="A0A221SY60"/>
<dbReference type="GO" id="GO:0009396">
    <property type="term" value="P:folic acid-containing compound biosynthetic process"/>
    <property type="evidence" value="ECO:0007669"/>
    <property type="project" value="InterPro"/>
</dbReference>
<dbReference type="Gene3D" id="3.30.470.10">
    <property type="match status" value="1"/>
</dbReference>
<evidence type="ECO:0000313" key="2">
    <source>
        <dbReference type="EMBL" id="ASN81573.1"/>
    </source>
</evidence>
<dbReference type="InterPro" id="IPR001544">
    <property type="entry name" value="Aminotrans_IV"/>
</dbReference>
<dbReference type="Pfam" id="PF00425">
    <property type="entry name" value="Chorismate_bind"/>
    <property type="match status" value="1"/>
</dbReference>
<dbReference type="GO" id="GO:0000162">
    <property type="term" value="P:L-tryptophan biosynthetic process"/>
    <property type="evidence" value="ECO:0007669"/>
    <property type="project" value="TreeGrafter"/>
</dbReference>
<gene>
    <name evidence="2" type="ORF">DFI_11715</name>
</gene>
<dbReference type="PRINTS" id="PR00095">
    <property type="entry name" value="ANTSNTHASEI"/>
</dbReference>
<dbReference type="Pfam" id="PF01063">
    <property type="entry name" value="Aminotran_4"/>
    <property type="match status" value="1"/>
</dbReference>
<sequence length="593" mass="63493">MPAPAAPTAVIRLSARPGGGASWRTFRDPVRVVQALTLAEVQPALREVEAAAQAGLHAVGLVAYEAAPAFEPALPVRETGGFPLVWFALFDGFTEEGPDAPGPFTVGDWTEDVTREAYAAAIAEIRGQIQAGNTYQVNHTARLHAAFAGDDRAWFAALSAAQPTPYGAYLNLGRWRVLSVSPELFFRLEGGVLTTRPMKGTTPRGRTEDEDRERAAWLPQSVKNRAENVMIVDLLRNDLGRVAAFGSVRVTELCRVERLPTLLTMTSTVQARVRAGLGLTDVFAALFPCGSVTGAPKINTMRLIHALEPQARRVYCGAVGVVEPGGDAVFNVPIRTVLLDTETGVAEYGAGGGITWDSEAGDEFAELQVKARVLTARPPAFELLETLRLEAGTFRHLPGHLARLAASARYFAFPWNEAGMQAELGRAAATHPAGVHRVRLRLARDGGVTVQVLPLGENPPVVPAALARTPVDSSDVFLFHKTTHRAAYEVRAAEVPPGHEALLTNERGELTEFTTGNVVLRLDGRLVTPPVTCGLLAGVERADALARGQVTEQVLTAADLGRAAEVWHVNSMRGWRRAELTLSPAVAGESAGN</sequence>
<dbReference type="InterPro" id="IPR036038">
    <property type="entry name" value="Aminotransferase-like"/>
</dbReference>
<dbReference type="STRING" id="317577.GCA_000419625_01583"/>
<dbReference type="PANTHER" id="PTHR11236:SF50">
    <property type="entry name" value="AMINODEOXYCHORISMATE SYNTHASE COMPONENT 1"/>
    <property type="match status" value="1"/>
</dbReference>
<dbReference type="SUPFAM" id="SSF56322">
    <property type="entry name" value="ADC synthase"/>
    <property type="match status" value="1"/>
</dbReference>
<dbReference type="InterPro" id="IPR005802">
    <property type="entry name" value="ADC_synth_comp_1"/>
</dbReference>
<dbReference type="InterPro" id="IPR019999">
    <property type="entry name" value="Anth_synth_I-like"/>
</dbReference>
<dbReference type="KEGG" id="dfc:DFI_11715"/>
<dbReference type="InterPro" id="IPR043131">
    <property type="entry name" value="BCAT-like_N"/>
</dbReference>
<dbReference type="Gene3D" id="3.60.120.10">
    <property type="entry name" value="Anthranilate synthase"/>
    <property type="match status" value="1"/>
</dbReference>
<dbReference type="EMBL" id="CP021081">
    <property type="protein sequence ID" value="ASN81573.1"/>
    <property type="molecule type" value="Genomic_DNA"/>
</dbReference>
<dbReference type="NCBIfam" id="TIGR00553">
    <property type="entry name" value="pabB"/>
    <property type="match status" value="1"/>
</dbReference>
<name>A0A221SY60_9DEIO</name>
<dbReference type="Proteomes" id="UP000259030">
    <property type="component" value="Chromosome"/>
</dbReference>
<dbReference type="InterPro" id="IPR005801">
    <property type="entry name" value="ADC_synthase"/>
</dbReference>